<organism evidence="3 4">
    <name type="scientific">Caenimonas terrae</name>
    <dbReference type="NCBI Taxonomy" id="696074"/>
    <lineage>
        <taxon>Bacteria</taxon>
        <taxon>Pseudomonadati</taxon>
        <taxon>Pseudomonadota</taxon>
        <taxon>Betaproteobacteria</taxon>
        <taxon>Burkholderiales</taxon>
        <taxon>Comamonadaceae</taxon>
        <taxon>Caenimonas</taxon>
    </lineage>
</organism>
<dbReference type="EMBL" id="JBHSMF010000006">
    <property type="protein sequence ID" value="MFC5497600.1"/>
    <property type="molecule type" value="Genomic_DNA"/>
</dbReference>
<evidence type="ECO:0000256" key="2">
    <source>
        <dbReference type="SAM" id="SignalP"/>
    </source>
</evidence>
<evidence type="ECO:0000313" key="3">
    <source>
        <dbReference type="EMBL" id="MFC5497600.1"/>
    </source>
</evidence>
<protein>
    <submittedName>
        <fullName evidence="3">Bug family tripartite tricarboxylate transporter substrate binding protein</fullName>
    </submittedName>
</protein>
<dbReference type="PROSITE" id="PS51257">
    <property type="entry name" value="PROKAR_LIPOPROTEIN"/>
    <property type="match status" value="1"/>
</dbReference>
<dbReference type="RefSeq" id="WP_376849682.1">
    <property type="nucleotide sequence ID" value="NZ_JBHSMF010000006.1"/>
</dbReference>
<evidence type="ECO:0000256" key="1">
    <source>
        <dbReference type="ARBA" id="ARBA00006987"/>
    </source>
</evidence>
<dbReference type="Pfam" id="PF03401">
    <property type="entry name" value="TctC"/>
    <property type="match status" value="1"/>
</dbReference>
<dbReference type="CDD" id="cd13578">
    <property type="entry name" value="PBP2_Bug27"/>
    <property type="match status" value="1"/>
</dbReference>
<feature type="signal peptide" evidence="2">
    <location>
        <begin position="1"/>
        <end position="25"/>
    </location>
</feature>
<gene>
    <name evidence="3" type="ORF">ACFPOE_08655</name>
</gene>
<dbReference type="Gene3D" id="3.40.190.150">
    <property type="entry name" value="Bordetella uptake gene, domain 1"/>
    <property type="match status" value="1"/>
</dbReference>
<dbReference type="PIRSF" id="PIRSF017082">
    <property type="entry name" value="YflP"/>
    <property type="match status" value="1"/>
</dbReference>
<dbReference type="Proteomes" id="UP001596037">
    <property type="component" value="Unassembled WGS sequence"/>
</dbReference>
<keyword evidence="4" id="KW-1185">Reference proteome</keyword>
<dbReference type="SUPFAM" id="SSF53850">
    <property type="entry name" value="Periplasmic binding protein-like II"/>
    <property type="match status" value="1"/>
</dbReference>
<name>A0ABW0NAC0_9BURK</name>
<dbReference type="InterPro" id="IPR042100">
    <property type="entry name" value="Bug_dom1"/>
</dbReference>
<dbReference type="Gene3D" id="3.40.190.10">
    <property type="entry name" value="Periplasmic binding protein-like II"/>
    <property type="match status" value="1"/>
</dbReference>
<accession>A0ABW0NAC0</accession>
<dbReference type="PANTHER" id="PTHR42928">
    <property type="entry name" value="TRICARBOXYLATE-BINDING PROTEIN"/>
    <property type="match status" value="1"/>
</dbReference>
<evidence type="ECO:0000313" key="4">
    <source>
        <dbReference type="Proteomes" id="UP001596037"/>
    </source>
</evidence>
<keyword evidence="2" id="KW-0732">Signal</keyword>
<proteinExistence type="inferred from homology"/>
<reference evidence="4" key="1">
    <citation type="journal article" date="2019" name="Int. J. Syst. Evol. Microbiol.">
        <title>The Global Catalogue of Microorganisms (GCM) 10K type strain sequencing project: providing services to taxonomists for standard genome sequencing and annotation.</title>
        <authorList>
            <consortium name="The Broad Institute Genomics Platform"/>
            <consortium name="The Broad Institute Genome Sequencing Center for Infectious Disease"/>
            <person name="Wu L."/>
            <person name="Ma J."/>
        </authorList>
    </citation>
    <scope>NUCLEOTIDE SEQUENCE [LARGE SCALE GENOMIC DNA]</scope>
    <source>
        <strain evidence="4">CCUG 57401</strain>
    </source>
</reference>
<sequence>MTMTIRRRHLAALLCTLLGCGLAAAQPMASGYPNKPIRMIVPLAAGSAVDAAARIVAQKMGQNMGQSFVIENQPGAAGLIGAGVVAKAAPDGYTIGGFNDSIMTMLPHLQPKMPWDILKDFEPIALVATVEWGLVVNADSPVRSAADLIAAARSAPGKINYGTGGNGSPQHIAMALFASQAKVQMTHVPYKGATQAAMGVAGKEVDAAFQGIATVNSLVKAGKLRLVGVTTPRRMPQFPDVPTVSESGLPGFEFNSWFAMMAPAGTPRPILQYLSAEVAKALADPEVREKLIAQGLTPRGTSPDDLGKAMRVQFTRYGDLIKQNGITVE</sequence>
<comment type="similarity">
    <text evidence="1">Belongs to the UPF0065 (bug) family.</text>
</comment>
<dbReference type="PANTHER" id="PTHR42928:SF5">
    <property type="entry name" value="BLR1237 PROTEIN"/>
    <property type="match status" value="1"/>
</dbReference>
<dbReference type="InterPro" id="IPR005064">
    <property type="entry name" value="BUG"/>
</dbReference>
<feature type="chain" id="PRO_5045220711" evidence="2">
    <location>
        <begin position="26"/>
        <end position="329"/>
    </location>
</feature>
<comment type="caution">
    <text evidence="3">The sequence shown here is derived from an EMBL/GenBank/DDBJ whole genome shotgun (WGS) entry which is preliminary data.</text>
</comment>